<dbReference type="AlphaFoldDB" id="A0A1A9KD02"/>
<dbReference type="Pfam" id="PF00460">
    <property type="entry name" value="Flg_bb_rod"/>
    <property type="match status" value="1"/>
</dbReference>
<dbReference type="InterPro" id="IPR001444">
    <property type="entry name" value="Flag_bb_rod_N"/>
</dbReference>
<comment type="subcellular location">
    <subcellularLocation>
        <location evidence="1 6">Bacterial flagellum basal body</location>
    </subcellularLocation>
</comment>
<protein>
    <recommendedName>
        <fullName evidence="5 6">Flagellar basal-body rod protein FlgF</fullName>
    </recommendedName>
</protein>
<keyword evidence="10" id="KW-0969">Cilium</keyword>
<evidence type="ECO:0000313" key="10">
    <source>
        <dbReference type="EMBL" id="ANI14873.1"/>
    </source>
</evidence>
<evidence type="ECO:0000313" key="11">
    <source>
        <dbReference type="EMBL" id="MDF3842605.1"/>
    </source>
</evidence>
<evidence type="ECO:0000256" key="1">
    <source>
        <dbReference type="ARBA" id="ARBA00004117"/>
    </source>
</evidence>
<keyword evidence="10" id="KW-0966">Cell projection</keyword>
<dbReference type="NCBIfam" id="TIGR03506">
    <property type="entry name" value="FlgEFG_subfam"/>
    <property type="match status" value="1"/>
</dbReference>
<dbReference type="Proteomes" id="UP000077748">
    <property type="component" value="Chromosome"/>
</dbReference>
<evidence type="ECO:0000256" key="6">
    <source>
        <dbReference type="RuleBase" id="RU362116"/>
    </source>
</evidence>
<dbReference type="SUPFAM" id="SSF117143">
    <property type="entry name" value="Flagellar hook protein flgE"/>
    <property type="match status" value="1"/>
</dbReference>
<evidence type="ECO:0000256" key="5">
    <source>
        <dbReference type="ARBA" id="ARBA00040228"/>
    </source>
</evidence>
<feature type="domain" description="Flagellar basal-body/hook protein C-terminal" evidence="8">
    <location>
        <begin position="194"/>
        <end position="237"/>
    </location>
</feature>
<feature type="domain" description="Flagellar hook protein FlgE/F/G-like D1" evidence="9">
    <location>
        <begin position="81"/>
        <end position="144"/>
    </location>
</feature>
<dbReference type="InterPro" id="IPR010930">
    <property type="entry name" value="Flg_bb/hook_C_dom"/>
</dbReference>
<dbReference type="EMBL" id="CP015878">
    <property type="protein sequence ID" value="ANI14873.1"/>
    <property type="molecule type" value="Genomic_DNA"/>
</dbReference>
<dbReference type="GO" id="GO:0071978">
    <property type="term" value="P:bacterial-type flagellum-dependent swarming motility"/>
    <property type="evidence" value="ECO:0007669"/>
    <property type="project" value="TreeGrafter"/>
</dbReference>
<name>A0A1A9KD02_9PSED</name>
<dbReference type="Pfam" id="PF22692">
    <property type="entry name" value="LlgE_F_G_D1"/>
    <property type="match status" value="1"/>
</dbReference>
<sequence length="241" mass="25915">MDRLAYTAMSAASRTLQSLQVRANNLANANTPGFRADMERVSAVDVSGYGYDSRHLARLENNGVDMAPGTLTVTGRDLDFAIRGQGLIALQDGEGEAYTRHGSMLVDSEGRLTINGRQVLGEGGPIVLPEYDSVNIGEDGTVSVMPRGDYLMTEVDRIKLVDAPAAELQKNAAGLLVRKDGQPAEATDNVRLVSGYLEASNVSSIDQLTATMSLNRMFETQVKMMKAAEDMASAGDRLLRD</sequence>
<comment type="subunit">
    <text evidence="4 6">The basal body constitutes a major portion of the flagellar organelle and consists of five rings (E,L,P,S, and M) mounted on a central rod. The rod consists of about 26 subunits of FlgG in the distal portion, and FlgB, FlgC and FlgF are thought to build up the proximal portion of the rod with about 6 subunits each.</text>
</comment>
<dbReference type="Pfam" id="PF06429">
    <property type="entry name" value="Flg_bbr_C"/>
    <property type="match status" value="1"/>
</dbReference>
<feature type="domain" description="Flagellar basal body rod protein N-terminal" evidence="7">
    <location>
        <begin position="6"/>
        <end position="35"/>
    </location>
</feature>
<keyword evidence="3 6" id="KW-0975">Bacterial flagellum</keyword>
<dbReference type="InterPro" id="IPR037925">
    <property type="entry name" value="FlgE/F/G-like"/>
</dbReference>
<accession>A0A1A9KD02</accession>
<dbReference type="InterPro" id="IPR020013">
    <property type="entry name" value="Flagellar_FlgE/F/G"/>
</dbReference>
<dbReference type="InterPro" id="IPR053967">
    <property type="entry name" value="LlgE_F_G-like_D1"/>
</dbReference>
<dbReference type="NCBIfam" id="NF009280">
    <property type="entry name" value="PRK12640.1"/>
    <property type="match status" value="1"/>
</dbReference>
<evidence type="ECO:0000256" key="3">
    <source>
        <dbReference type="ARBA" id="ARBA00023143"/>
    </source>
</evidence>
<evidence type="ECO:0000259" key="9">
    <source>
        <dbReference type="Pfam" id="PF22692"/>
    </source>
</evidence>
<keyword evidence="10" id="KW-0282">Flagellum</keyword>
<dbReference type="EMBL" id="JARJLR010000228">
    <property type="protein sequence ID" value="MDF3842605.1"/>
    <property type="molecule type" value="Genomic_DNA"/>
</dbReference>
<proteinExistence type="inferred from homology"/>
<evidence type="ECO:0000256" key="2">
    <source>
        <dbReference type="ARBA" id="ARBA00009677"/>
    </source>
</evidence>
<dbReference type="PANTHER" id="PTHR30435">
    <property type="entry name" value="FLAGELLAR PROTEIN"/>
    <property type="match status" value="1"/>
</dbReference>
<evidence type="ECO:0000259" key="7">
    <source>
        <dbReference type="Pfam" id="PF00460"/>
    </source>
</evidence>
<dbReference type="RefSeq" id="WP_058072800.1">
    <property type="nucleotide sequence ID" value="NZ_CP015878.1"/>
</dbReference>
<dbReference type="Proteomes" id="UP001220662">
    <property type="component" value="Unassembled WGS sequence"/>
</dbReference>
<reference evidence="10 12" key="1">
    <citation type="submission" date="2016-05" db="EMBL/GenBank/DDBJ databases">
        <title>Genome Sequence of Pseudomonas citronellolis Strain SJTE-3, an Estrogens and Persistent Organic Pollutants degradation strain.</title>
        <authorList>
            <person name="Liang R."/>
        </authorList>
    </citation>
    <scope>NUCLEOTIDE SEQUENCE [LARGE SCALE GENOMIC DNA]</scope>
    <source>
        <strain evidence="10 12">SJTE-3</strain>
    </source>
</reference>
<reference evidence="11" key="2">
    <citation type="submission" date="2023-03" db="EMBL/GenBank/DDBJ databases">
        <title>Draft assemblies of triclosan tolerant bacteria isolated from returned activated sludge.</title>
        <authorList>
            <person name="Van Hamelsveld S."/>
        </authorList>
    </citation>
    <scope>NUCLEOTIDE SEQUENCE</scope>
    <source>
        <strain evidence="11">GW210015_S63</strain>
    </source>
</reference>
<gene>
    <name evidence="10" type="ORF">A9C11_13135</name>
    <name evidence="11" type="ORF">P3W55_12890</name>
</gene>
<organism evidence="10 12">
    <name type="scientific">Pseudomonas citronellolis</name>
    <dbReference type="NCBI Taxonomy" id="53408"/>
    <lineage>
        <taxon>Bacteria</taxon>
        <taxon>Pseudomonadati</taxon>
        <taxon>Pseudomonadota</taxon>
        <taxon>Gammaproteobacteria</taxon>
        <taxon>Pseudomonadales</taxon>
        <taxon>Pseudomonadaceae</taxon>
        <taxon>Pseudomonas</taxon>
    </lineage>
</organism>
<evidence type="ECO:0000256" key="4">
    <source>
        <dbReference type="ARBA" id="ARBA00038560"/>
    </source>
</evidence>
<dbReference type="GO" id="GO:0030694">
    <property type="term" value="C:bacterial-type flagellum basal body, rod"/>
    <property type="evidence" value="ECO:0007669"/>
    <property type="project" value="UniProtKB-UniRule"/>
</dbReference>
<evidence type="ECO:0000313" key="12">
    <source>
        <dbReference type="Proteomes" id="UP000077748"/>
    </source>
</evidence>
<dbReference type="PANTHER" id="PTHR30435:SF18">
    <property type="entry name" value="FLAGELLAR BASAL-BODY ROD PROTEIN FLGF"/>
    <property type="match status" value="1"/>
</dbReference>
<comment type="similarity">
    <text evidence="2 6">Belongs to the flagella basal body rod proteins family.</text>
</comment>
<evidence type="ECO:0000259" key="8">
    <source>
        <dbReference type="Pfam" id="PF06429"/>
    </source>
</evidence>